<name>A0ABT7C299_9CYAN</name>
<evidence type="ECO:0000256" key="2">
    <source>
        <dbReference type="ARBA" id="ARBA00004401"/>
    </source>
</evidence>
<dbReference type="Proteomes" id="UP001232992">
    <property type="component" value="Unassembled WGS sequence"/>
</dbReference>
<evidence type="ECO:0000256" key="7">
    <source>
        <dbReference type="RuleBase" id="RU003993"/>
    </source>
</evidence>
<proteinExistence type="inferred from homology"/>
<feature type="region of interest" description="Disordered" evidence="9">
    <location>
        <begin position="1"/>
        <end position="20"/>
    </location>
</feature>
<dbReference type="PROSITE" id="PS00761">
    <property type="entry name" value="SPASE_I_3"/>
    <property type="match status" value="1"/>
</dbReference>
<dbReference type="CDD" id="cd06530">
    <property type="entry name" value="S26_SPase_I"/>
    <property type="match status" value="1"/>
</dbReference>
<dbReference type="SUPFAM" id="SSF51306">
    <property type="entry name" value="LexA/Signal peptidase"/>
    <property type="match status" value="1"/>
</dbReference>
<dbReference type="InterPro" id="IPR019757">
    <property type="entry name" value="Pept_S26A_signal_pept_1_Lys-AS"/>
</dbReference>
<dbReference type="NCBIfam" id="TIGR02227">
    <property type="entry name" value="sigpep_I_bact"/>
    <property type="match status" value="1"/>
</dbReference>
<gene>
    <name evidence="11" type="primary">lepB</name>
    <name evidence="11" type="ORF">PMH09_20545</name>
</gene>
<evidence type="ECO:0000313" key="11">
    <source>
        <dbReference type="EMBL" id="MDJ1185579.1"/>
    </source>
</evidence>
<organism evidence="11 12">
    <name type="scientific">Roseofilum casamattae BLCC-M143</name>
    <dbReference type="NCBI Taxonomy" id="3022442"/>
    <lineage>
        <taxon>Bacteria</taxon>
        <taxon>Bacillati</taxon>
        <taxon>Cyanobacteriota</taxon>
        <taxon>Cyanophyceae</taxon>
        <taxon>Desertifilales</taxon>
        <taxon>Desertifilaceae</taxon>
        <taxon>Roseofilum</taxon>
        <taxon>Roseofilum casamattae</taxon>
    </lineage>
</organism>
<dbReference type="PANTHER" id="PTHR43390:SF1">
    <property type="entry name" value="CHLOROPLAST PROCESSING PEPTIDASE"/>
    <property type="match status" value="1"/>
</dbReference>
<evidence type="ECO:0000256" key="6">
    <source>
        <dbReference type="ARBA" id="ARBA00022801"/>
    </source>
</evidence>
<evidence type="ECO:0000256" key="4">
    <source>
        <dbReference type="ARBA" id="ARBA00013208"/>
    </source>
</evidence>
<comment type="similarity">
    <text evidence="3 8">Belongs to the peptidase S26 family.</text>
</comment>
<dbReference type="Gene3D" id="2.10.109.10">
    <property type="entry name" value="Umud Fragment, subunit A"/>
    <property type="match status" value="1"/>
</dbReference>
<dbReference type="EMBL" id="JAQOSQ010000040">
    <property type="protein sequence ID" value="MDJ1185579.1"/>
    <property type="molecule type" value="Genomic_DNA"/>
</dbReference>
<feature type="domain" description="Peptidase S26" evidence="10">
    <location>
        <begin position="22"/>
        <end position="209"/>
    </location>
</feature>
<dbReference type="InterPro" id="IPR036286">
    <property type="entry name" value="LexA/Signal_pep-like_sf"/>
</dbReference>
<keyword evidence="12" id="KW-1185">Reference proteome</keyword>
<evidence type="ECO:0000256" key="8">
    <source>
        <dbReference type="RuleBase" id="RU362042"/>
    </source>
</evidence>
<dbReference type="InterPro" id="IPR019533">
    <property type="entry name" value="Peptidase_S26"/>
</dbReference>
<dbReference type="InterPro" id="IPR019758">
    <property type="entry name" value="Pept_S26A_signal_pept_1_CS"/>
</dbReference>
<dbReference type="InterPro" id="IPR000223">
    <property type="entry name" value="Pept_S26A_signal_pept_1"/>
</dbReference>
<dbReference type="PROSITE" id="PS00760">
    <property type="entry name" value="SPASE_I_2"/>
    <property type="match status" value="1"/>
</dbReference>
<dbReference type="RefSeq" id="WP_283760219.1">
    <property type="nucleotide sequence ID" value="NZ_JAQOSQ010000040.1"/>
</dbReference>
<protein>
    <recommendedName>
        <fullName evidence="4 7">Signal peptidase I</fullName>
        <ecNumber evidence="4 7">3.4.21.89</ecNumber>
    </recommendedName>
</protein>
<feature type="compositionally biased region" description="Basic and acidic residues" evidence="9">
    <location>
        <begin position="8"/>
        <end position="17"/>
    </location>
</feature>
<evidence type="ECO:0000256" key="1">
    <source>
        <dbReference type="ARBA" id="ARBA00000677"/>
    </source>
</evidence>
<keyword evidence="6 7" id="KW-0378">Hydrolase</keyword>
<keyword evidence="5 7" id="KW-0645">Protease</keyword>
<reference evidence="11 12" key="1">
    <citation type="submission" date="2023-01" db="EMBL/GenBank/DDBJ databases">
        <title>Novel diversity within Roseofilum (Cyanobacteria; Desertifilaceae) from marine benthic mats with descriptions of four novel species.</title>
        <authorList>
            <person name="Wang Y."/>
            <person name="Berthold D.E."/>
            <person name="Hu J."/>
            <person name="Lefler F.W."/>
            <person name="Laughinghouse H.D. IV."/>
        </authorList>
    </citation>
    <scope>NUCLEOTIDE SEQUENCE [LARGE SCALE GENOMIC DNA]</scope>
    <source>
        <strain evidence="11 12">BLCC-M143</strain>
    </source>
</reference>
<evidence type="ECO:0000313" key="12">
    <source>
        <dbReference type="Proteomes" id="UP001232992"/>
    </source>
</evidence>
<evidence type="ECO:0000256" key="5">
    <source>
        <dbReference type="ARBA" id="ARBA00022670"/>
    </source>
</evidence>
<dbReference type="GO" id="GO:0009003">
    <property type="term" value="F:signal peptidase activity"/>
    <property type="evidence" value="ECO:0007669"/>
    <property type="project" value="UniProtKB-EC"/>
</dbReference>
<evidence type="ECO:0000259" key="10">
    <source>
        <dbReference type="Pfam" id="PF10502"/>
    </source>
</evidence>
<evidence type="ECO:0000256" key="9">
    <source>
        <dbReference type="SAM" id="MobiDB-lite"/>
    </source>
</evidence>
<dbReference type="PRINTS" id="PR00727">
    <property type="entry name" value="LEADERPTASE"/>
</dbReference>
<accession>A0ABT7C299</accession>
<evidence type="ECO:0000256" key="3">
    <source>
        <dbReference type="ARBA" id="ARBA00009370"/>
    </source>
</evidence>
<dbReference type="EC" id="3.4.21.89" evidence="4 7"/>
<dbReference type="Pfam" id="PF10502">
    <property type="entry name" value="Peptidase_S26"/>
    <property type="match status" value="1"/>
</dbReference>
<comment type="catalytic activity">
    <reaction evidence="1 7">
        <text>Cleavage of hydrophobic, N-terminal signal or leader sequences from secreted and periplasmic proteins.</text>
        <dbReference type="EC" id="3.4.21.89"/>
    </reaction>
</comment>
<sequence length="225" mass="25394">MTRVNKPASDRNTEHPPENPWIEGIKTIGFAALLAVGIRHFVAEARYIPSGSMLPTLQYQPTHDRLIVDKLGYRFGQPERGDIIVFSPTDTMKEKDPNFKDALIKRVVGLPGDKIEIQGGEIYINDRRLSEKYVASDLNPASLLTTVSDRQLTSIQVCPPDQRFLDRAQIVPQDSYVVLGDNRNSSYDSRCWGAVPRKNIIGRAVLRFWPLGRFGTLDETPIYPE</sequence>
<dbReference type="PROSITE" id="PS00501">
    <property type="entry name" value="SPASE_I_1"/>
    <property type="match status" value="1"/>
</dbReference>
<comment type="caution">
    <text evidence="11">The sequence shown here is derived from an EMBL/GenBank/DDBJ whole genome shotgun (WGS) entry which is preliminary data.</text>
</comment>
<dbReference type="PANTHER" id="PTHR43390">
    <property type="entry name" value="SIGNAL PEPTIDASE I"/>
    <property type="match status" value="1"/>
</dbReference>
<comment type="subcellular location">
    <subcellularLocation>
        <location evidence="2">Cell membrane</location>
        <topology evidence="2">Single-pass type II membrane protein</topology>
    </subcellularLocation>
    <subcellularLocation>
        <location evidence="8">Membrane</location>
        <topology evidence="8">Single-pass type II membrane protein</topology>
    </subcellularLocation>
</comment>
<dbReference type="InterPro" id="IPR019756">
    <property type="entry name" value="Pept_S26A_signal_pept_1_Ser-AS"/>
</dbReference>